<sequence length="309" mass="34695">MANNQLLTTIPVVEWSVTAGGPADDEKWRLSRAIHAACEQSGFFFLRNHGIPPSLLEAVYAEARRFYSQPLDDKRRFSCSADTEYLGYREVGAERSLTHSGREACEQYRIGYVADPPAGGWAGHYHRPFGAATRLLERLATIGNEILLLSALALNLPATVFDPFMEKPVHRLGLNHYPVGAGSALGNRVHYSMTSHVDHAFFTILTQNAPGLEVLGSDGRWIDVPVRPHEPLVFLGDYLERWTNGGYRATYHRVRDVSTDRISLQFKHRPSYGAIIEPSQFVDDDHPSRYEPFDTGRQYAELLRSLLGV</sequence>
<feature type="domain" description="Fe2OG dioxygenase" evidence="4">
    <location>
        <begin position="168"/>
        <end position="270"/>
    </location>
</feature>
<gene>
    <name evidence="5" type="ORF">FRACA_10134</name>
</gene>
<dbReference type="InterPro" id="IPR044861">
    <property type="entry name" value="IPNS-like_FE2OG_OXY"/>
</dbReference>
<organism evidence="5 6">
    <name type="scientific">Frankia canadensis</name>
    <dbReference type="NCBI Taxonomy" id="1836972"/>
    <lineage>
        <taxon>Bacteria</taxon>
        <taxon>Bacillati</taxon>
        <taxon>Actinomycetota</taxon>
        <taxon>Actinomycetes</taxon>
        <taxon>Frankiales</taxon>
        <taxon>Frankiaceae</taxon>
        <taxon>Frankia</taxon>
    </lineage>
</organism>
<dbReference type="InterPro" id="IPR050231">
    <property type="entry name" value="Iron_ascorbate_oxido_reductase"/>
</dbReference>
<evidence type="ECO:0000256" key="3">
    <source>
        <dbReference type="RuleBase" id="RU003682"/>
    </source>
</evidence>
<dbReference type="GO" id="GO:0046872">
    <property type="term" value="F:metal ion binding"/>
    <property type="evidence" value="ECO:0007669"/>
    <property type="project" value="UniProtKB-KW"/>
</dbReference>
<name>A0A2I2KI81_9ACTN</name>
<dbReference type="Pfam" id="PF14226">
    <property type="entry name" value="DIOX_N"/>
    <property type="match status" value="1"/>
</dbReference>
<keyword evidence="3" id="KW-0408">Iron</keyword>
<dbReference type="EMBL" id="FZMO01000001">
    <property type="protein sequence ID" value="SNQ45375.1"/>
    <property type="molecule type" value="Genomic_DNA"/>
</dbReference>
<dbReference type="InterPro" id="IPR026992">
    <property type="entry name" value="DIOX_N"/>
</dbReference>
<accession>A0A2I2KI81</accession>
<dbReference type="AlphaFoldDB" id="A0A2I2KI81"/>
<evidence type="ECO:0000313" key="5">
    <source>
        <dbReference type="EMBL" id="SNQ45375.1"/>
    </source>
</evidence>
<dbReference type="InterPro" id="IPR005123">
    <property type="entry name" value="Oxoglu/Fe-dep_dioxygenase_dom"/>
</dbReference>
<dbReference type="PANTHER" id="PTHR47990">
    <property type="entry name" value="2-OXOGLUTARATE (2OG) AND FE(II)-DEPENDENT OXYGENASE SUPERFAMILY PROTEIN-RELATED"/>
    <property type="match status" value="1"/>
</dbReference>
<evidence type="ECO:0000259" key="4">
    <source>
        <dbReference type="PROSITE" id="PS51471"/>
    </source>
</evidence>
<dbReference type="Proteomes" id="UP000234331">
    <property type="component" value="Unassembled WGS sequence"/>
</dbReference>
<protein>
    <submittedName>
        <fullName evidence="5">Iron/ascorbate oxidoreductase</fullName>
    </submittedName>
</protein>
<dbReference type="InterPro" id="IPR027443">
    <property type="entry name" value="IPNS-like_sf"/>
</dbReference>
<evidence type="ECO:0000256" key="2">
    <source>
        <dbReference type="ARBA" id="ARBA00023194"/>
    </source>
</evidence>
<dbReference type="Pfam" id="PF03171">
    <property type="entry name" value="2OG-FeII_Oxy"/>
    <property type="match status" value="1"/>
</dbReference>
<dbReference type="Gene3D" id="2.60.120.330">
    <property type="entry name" value="B-lactam Antibiotic, Isopenicillin N Synthase, Chain"/>
    <property type="match status" value="1"/>
</dbReference>
<keyword evidence="3" id="KW-0479">Metal-binding</keyword>
<dbReference type="GO" id="GO:0017000">
    <property type="term" value="P:antibiotic biosynthetic process"/>
    <property type="evidence" value="ECO:0007669"/>
    <property type="project" value="UniProtKB-KW"/>
</dbReference>
<dbReference type="PROSITE" id="PS51471">
    <property type="entry name" value="FE2OG_OXY"/>
    <property type="match status" value="1"/>
</dbReference>
<evidence type="ECO:0000256" key="1">
    <source>
        <dbReference type="ARBA" id="ARBA00004792"/>
    </source>
</evidence>
<dbReference type="PRINTS" id="PR00682">
    <property type="entry name" value="IPNSYNTHASE"/>
</dbReference>
<dbReference type="GO" id="GO:0016491">
    <property type="term" value="F:oxidoreductase activity"/>
    <property type="evidence" value="ECO:0007669"/>
    <property type="project" value="UniProtKB-KW"/>
</dbReference>
<keyword evidence="3" id="KW-0560">Oxidoreductase</keyword>
<proteinExistence type="inferred from homology"/>
<keyword evidence="2" id="KW-0045">Antibiotic biosynthesis</keyword>
<keyword evidence="6" id="KW-1185">Reference proteome</keyword>
<reference evidence="5 6" key="1">
    <citation type="submission" date="2017-06" db="EMBL/GenBank/DDBJ databases">
        <authorList>
            <person name="Kim H.J."/>
            <person name="Triplett B.A."/>
        </authorList>
    </citation>
    <scope>NUCLEOTIDE SEQUENCE [LARGE SCALE GENOMIC DNA]</scope>
    <source>
        <strain evidence="5">FRACA_ARgP5</strain>
    </source>
</reference>
<comment type="similarity">
    <text evidence="3">Belongs to the iron/ascorbate-dependent oxidoreductase family.</text>
</comment>
<dbReference type="RefSeq" id="WP_165818172.1">
    <property type="nucleotide sequence ID" value="NZ_FZMO01000001.1"/>
</dbReference>
<evidence type="ECO:0000313" key="6">
    <source>
        <dbReference type="Proteomes" id="UP000234331"/>
    </source>
</evidence>
<comment type="pathway">
    <text evidence="1">Antibiotic biosynthesis.</text>
</comment>
<dbReference type="SUPFAM" id="SSF51197">
    <property type="entry name" value="Clavaminate synthase-like"/>
    <property type="match status" value="1"/>
</dbReference>